<proteinExistence type="predicted"/>
<evidence type="ECO:0000313" key="1">
    <source>
        <dbReference type="EMBL" id="MBP1985792.1"/>
    </source>
</evidence>
<dbReference type="RefSeq" id="WP_209489697.1">
    <property type="nucleotide sequence ID" value="NZ_JAGGLC010000001.1"/>
</dbReference>
<comment type="caution">
    <text evidence="1">The sequence shown here is derived from an EMBL/GenBank/DDBJ whole genome shotgun (WGS) entry which is preliminary data.</text>
</comment>
<dbReference type="InterPro" id="IPR006311">
    <property type="entry name" value="TAT_signal"/>
</dbReference>
<dbReference type="OrthoDB" id="240468at2157"/>
<evidence type="ECO:0000313" key="2">
    <source>
        <dbReference type="Proteomes" id="UP000823736"/>
    </source>
</evidence>
<dbReference type="AlphaFoldDB" id="A0A8T4GUI4"/>
<reference evidence="1" key="1">
    <citation type="submission" date="2021-03" db="EMBL/GenBank/DDBJ databases">
        <title>Genomic Encyclopedia of Type Strains, Phase IV (KMG-IV): sequencing the most valuable type-strain genomes for metagenomic binning, comparative biology and taxonomic classification.</title>
        <authorList>
            <person name="Goeker M."/>
        </authorList>
    </citation>
    <scope>NUCLEOTIDE SEQUENCE</scope>
    <source>
        <strain evidence="1">DSM 26232</strain>
    </source>
</reference>
<dbReference type="EMBL" id="JAGGLC010000001">
    <property type="protein sequence ID" value="MBP1985792.1"/>
    <property type="molecule type" value="Genomic_DNA"/>
</dbReference>
<protein>
    <submittedName>
        <fullName evidence="1">Uncharacterized protein</fullName>
    </submittedName>
</protein>
<name>A0A8T4GUI4_9EURY</name>
<organism evidence="1 2">
    <name type="scientific">Halolamina salifodinae</name>
    <dbReference type="NCBI Taxonomy" id="1202767"/>
    <lineage>
        <taxon>Archaea</taxon>
        <taxon>Methanobacteriati</taxon>
        <taxon>Methanobacteriota</taxon>
        <taxon>Stenosarchaea group</taxon>
        <taxon>Halobacteria</taxon>
        <taxon>Halobacteriales</taxon>
        <taxon>Haloferacaceae</taxon>
    </lineage>
</organism>
<keyword evidence="2" id="KW-1185">Reference proteome</keyword>
<sequence length="758" mass="80642">MDLESLNRRSLLALLAGGGATAGGAYLLTGSPAPAETALLSDEESRRLAEAHAPTLYFGTRERWFPADPREYESDQDGRTVVDGFDALDGYTADARETDYPHSTVFYQAIDYPDSPLCCVQFWIYSAFDQFSTNFHWHDWEVLHVFVDRSAGGSANATDTSTTAADATGTGQPVLFVASAHSRKVPNNEHLDPGVARASIISEVGSHSSTLGVNARPSSFQRTAIEELAPDISNDPVEVISGQASLPLAYGLPRDEGLTLPYAVPEYDGTPLPDHERLPNVRPGDLLPEDITVDTYDELANPPESIPKREGEITFVPDIDAASVDADARYDLVDVSEIQHIEDFTGPQLSFSFTVPQFVEDAIAGHITTTGPPWDQPRFSDPSLDISDPQHRAALANRYDPIEAGGDVSRIIGAVREATGADDAPGNNGVALLAPSIETVALLESDPEAVPSFSGVLTLEDTPEGEHRLTVNGAGMAPYSEQLTHEGGTTRAGVEGAIPMSANEDAVKVRGETAEETALDSVALDDDFAGTVYDGRPPGEGDRFGIYAHRDGAYTAEVRDESGQQGALRVNPNPDDEEIDLSGIETGKVALTDFLLRFLVETRLQVAAIRDDEGIDSVPTGQNIDDETVVTVVSDAEANAGGLVDDAVNTAADELLGEDSDDNNGNGNGNLGGGVAGVVRAVDAAVLVAVAARAAARDGRDDGANRRLEELHERLSTVDESVEGEGLPGELASFVTRRTERIRPRIDAATEAELDTDS</sequence>
<dbReference type="Proteomes" id="UP000823736">
    <property type="component" value="Unassembled WGS sequence"/>
</dbReference>
<dbReference type="PROSITE" id="PS51318">
    <property type="entry name" value="TAT"/>
    <property type="match status" value="1"/>
</dbReference>
<accession>A0A8T4GUI4</accession>
<gene>
    <name evidence="1" type="ORF">J2753_000265</name>
</gene>